<keyword evidence="4" id="KW-1185">Reference proteome</keyword>
<dbReference type="InterPro" id="IPR007110">
    <property type="entry name" value="Ig-like_dom"/>
</dbReference>
<gene>
    <name evidence="3" type="ORF">HPS54_01735</name>
</gene>
<dbReference type="InterPro" id="IPR013783">
    <property type="entry name" value="Ig-like_fold"/>
</dbReference>
<proteinExistence type="predicted"/>
<organism evidence="3 4">
    <name type="scientific">Xylanibacter caecicola</name>
    <dbReference type="NCBI Taxonomy" id="2736294"/>
    <lineage>
        <taxon>Bacteria</taxon>
        <taxon>Pseudomonadati</taxon>
        <taxon>Bacteroidota</taxon>
        <taxon>Bacteroidia</taxon>
        <taxon>Bacteroidales</taxon>
        <taxon>Prevotellaceae</taxon>
        <taxon>Xylanibacter</taxon>
    </lineage>
</organism>
<reference evidence="3 4" key="1">
    <citation type="submission" date="2020-05" db="EMBL/GenBank/DDBJ databases">
        <title>Distinct polysaccharide utilization as determinants for interspecies competition between intestinal Prevotella spp.</title>
        <authorList>
            <person name="Galvez E.J.C."/>
            <person name="Iljazovic A."/>
            <person name="Strowig T."/>
        </authorList>
    </citation>
    <scope>NUCLEOTIDE SEQUENCE [LARGE SCALE GENOMIC DNA]</scope>
    <source>
        <strain evidence="3 4">PCHR</strain>
    </source>
</reference>
<feature type="domain" description="Ig-like" evidence="2">
    <location>
        <begin position="519"/>
        <end position="598"/>
    </location>
</feature>
<dbReference type="InterPro" id="IPR008928">
    <property type="entry name" value="6-hairpin_glycosidase_sf"/>
</dbReference>
<dbReference type="InterPro" id="IPR012341">
    <property type="entry name" value="6hp_glycosidase-like_sf"/>
</dbReference>
<dbReference type="InterPro" id="IPR010905">
    <property type="entry name" value="Glyco_hydro_88"/>
</dbReference>
<accession>A0ABX2B0M0</accession>
<dbReference type="InterPro" id="IPR052043">
    <property type="entry name" value="PolySaccharide_Degr_Enz"/>
</dbReference>
<dbReference type="PANTHER" id="PTHR33886:SF8">
    <property type="entry name" value="UNSATURATED RHAMNOGALACTURONAN HYDROLASE (EUROFUNG)"/>
    <property type="match status" value="1"/>
</dbReference>
<dbReference type="Gene3D" id="1.50.10.10">
    <property type="match status" value="1"/>
</dbReference>
<dbReference type="SUPFAM" id="SSF48208">
    <property type="entry name" value="Six-hairpin glycosidases"/>
    <property type="match status" value="1"/>
</dbReference>
<dbReference type="Pfam" id="PF07470">
    <property type="entry name" value="Glyco_hydro_88"/>
    <property type="match status" value="1"/>
</dbReference>
<evidence type="ECO:0000256" key="1">
    <source>
        <dbReference type="ARBA" id="ARBA00022801"/>
    </source>
</evidence>
<name>A0ABX2B0M0_9BACT</name>
<dbReference type="Proteomes" id="UP000820977">
    <property type="component" value="Unassembled WGS sequence"/>
</dbReference>
<evidence type="ECO:0000313" key="3">
    <source>
        <dbReference type="EMBL" id="NPE24250.1"/>
    </source>
</evidence>
<dbReference type="SUPFAM" id="SSF48726">
    <property type="entry name" value="Immunoglobulin"/>
    <property type="match status" value="1"/>
</dbReference>
<evidence type="ECO:0000259" key="2">
    <source>
        <dbReference type="PROSITE" id="PS50835"/>
    </source>
</evidence>
<keyword evidence="1" id="KW-0378">Hydrolase</keyword>
<dbReference type="EMBL" id="JABKKJ010000001">
    <property type="protein sequence ID" value="NPE24250.1"/>
    <property type="molecule type" value="Genomic_DNA"/>
</dbReference>
<comment type="caution">
    <text evidence="3">The sequence shown here is derived from an EMBL/GenBank/DDBJ whole genome shotgun (WGS) entry which is preliminary data.</text>
</comment>
<dbReference type="InterPro" id="IPR036179">
    <property type="entry name" value="Ig-like_dom_sf"/>
</dbReference>
<sequence>MQDYLLRKGREVYSRLGAFVRKTLPVYLIFAGHCVTKAQTTESDFSFNEGVRYSQWVINSRINDFYANTTKVGLAVYDKSGNQAVGRVDGKKTLDYVPGLVAKGIIEASQYYSQFNWAGSWAKPWYLSVEDYGNKFYDGVATGGGSLDDLNAVKLYIPLREMSATNGYYPNNTTYSNTKTALDKAITGLNAHNSLCRINTGTIAESAGYDVTGGWWHKKDYNNQMWLDGQYMGAALLAQLVNYNNSYTNVDGSSDWDLATKQLDIVWNMCWNPTDKLLYHAFDANAGTNSVSNSDTWQGISATNPYCFHSSTYWARACGWYFLALVDILEEMNKARIPDSDARFTRIKGYLGKLSDGLKDRQDNVTGGWYQILDEDGTYSASTYNNGKSHIKTYNYVESSATAIFAAAYLKAIRLGYIDKNTYEETAKKAYQCLINQFFATDGSEGVHLFGSCRSAGLGGKGTNYEIGKERFRDGSKEYYLLGYDVAKVAKSEKVTEGKVLGAFILAATEYERLYQKDSEILFTKDLAPSYDLTSGTTSTISIEAAGSGTPAYQWYKEDGTKVEGATTATFCPEESGTYYCEATSGNTTIRSSSTKVTATEKVEGDTEVDNPSSSTSNYFSLNVTTTSGYKLEAEGTLNLSSAYADIQGGTASAYNGKSSEVSIIASVNKKGHIVLTGSSKVYIKIILDKAISVGDIIKITTEQPDASFYITSSSTRKEDNLITDQYTITNSNTTLVGKKELYLWNNKNGKFNSINIGSPKTDPSKTNYSYRVKTNYKTPALNTSRYIKDVNNGDKILVNMTFGGWKHNGGSYNMEGSGDVTDAWEPATKSNTDIDGFNTYFLGKNAAHDEMKGTFTENSPFTLPVRGAFMTMEPTKSGKLTAYVMHNGDFYITNQRGDVLKNTTTGTGDVTKYEFDVIPNETYYLFSNTSAMAFCGASFIPDKTQQTVTAELSETTKYNATNEATGYASITLNRSLNAGQWNTLTLPFNMTENEVKTVFGEGTQIIILEKAEISGDAANLHFRYHEIQNILAGYPYLIKPTKAVTSFALNNKYIDPSIVQNDIDCGSYTAKGTPGYSTANVENATGTAGYSVNYKKGDIFLSDGNGKLYISQGTSYGKGYRSYIEKKDGTPAAKSIAMSYTGVEDNNEHGGTTSIGFTELSRDTLSEIGLGGVYNLNGQRISETTNGLPKGIYIVNGQKMIVK</sequence>
<dbReference type="PANTHER" id="PTHR33886">
    <property type="entry name" value="UNSATURATED RHAMNOGALACTURONAN HYDROLASE (EUROFUNG)"/>
    <property type="match status" value="1"/>
</dbReference>
<protein>
    <recommendedName>
        <fullName evidence="2">Ig-like domain-containing protein</fullName>
    </recommendedName>
</protein>
<dbReference type="PROSITE" id="PS50835">
    <property type="entry name" value="IG_LIKE"/>
    <property type="match status" value="1"/>
</dbReference>
<evidence type="ECO:0000313" key="4">
    <source>
        <dbReference type="Proteomes" id="UP000820977"/>
    </source>
</evidence>
<dbReference type="RefSeq" id="WP_172343733.1">
    <property type="nucleotide sequence ID" value="NZ_CASYYZ010000014.1"/>
</dbReference>
<dbReference type="Gene3D" id="2.60.40.10">
    <property type="entry name" value="Immunoglobulins"/>
    <property type="match status" value="1"/>
</dbReference>